<gene>
    <name evidence="1" type="ORF">DFH08DRAFT_1008201</name>
</gene>
<protein>
    <submittedName>
        <fullName evidence="1">Uncharacterized protein</fullName>
    </submittedName>
</protein>
<dbReference type="InterPro" id="IPR036291">
    <property type="entry name" value="NAD(P)-bd_dom_sf"/>
</dbReference>
<keyword evidence="2" id="KW-1185">Reference proteome</keyword>
<dbReference type="EMBL" id="JARIHO010000021">
    <property type="protein sequence ID" value="KAJ7346205.1"/>
    <property type="molecule type" value="Genomic_DNA"/>
</dbReference>
<evidence type="ECO:0000313" key="2">
    <source>
        <dbReference type="Proteomes" id="UP001218218"/>
    </source>
</evidence>
<reference evidence="1" key="1">
    <citation type="submission" date="2023-03" db="EMBL/GenBank/DDBJ databases">
        <title>Massive genome expansion in bonnet fungi (Mycena s.s.) driven by repeated elements and novel gene families across ecological guilds.</title>
        <authorList>
            <consortium name="Lawrence Berkeley National Laboratory"/>
            <person name="Harder C.B."/>
            <person name="Miyauchi S."/>
            <person name="Viragh M."/>
            <person name="Kuo A."/>
            <person name="Thoen E."/>
            <person name="Andreopoulos B."/>
            <person name="Lu D."/>
            <person name="Skrede I."/>
            <person name="Drula E."/>
            <person name="Henrissat B."/>
            <person name="Morin E."/>
            <person name="Kohler A."/>
            <person name="Barry K."/>
            <person name="LaButti K."/>
            <person name="Morin E."/>
            <person name="Salamov A."/>
            <person name="Lipzen A."/>
            <person name="Mereny Z."/>
            <person name="Hegedus B."/>
            <person name="Baldrian P."/>
            <person name="Stursova M."/>
            <person name="Weitz H."/>
            <person name="Taylor A."/>
            <person name="Grigoriev I.V."/>
            <person name="Nagy L.G."/>
            <person name="Martin F."/>
            <person name="Kauserud H."/>
        </authorList>
    </citation>
    <scope>NUCLEOTIDE SEQUENCE</scope>
    <source>
        <strain evidence="1">CBHHK002</strain>
    </source>
</reference>
<name>A0AAD7A033_9AGAR</name>
<dbReference type="Gene3D" id="3.40.50.720">
    <property type="entry name" value="NAD(P)-binding Rossmann-like Domain"/>
    <property type="match status" value="1"/>
</dbReference>
<dbReference type="SUPFAM" id="SSF51735">
    <property type="entry name" value="NAD(P)-binding Rossmann-fold domains"/>
    <property type="match status" value="1"/>
</dbReference>
<evidence type="ECO:0000313" key="1">
    <source>
        <dbReference type="EMBL" id="KAJ7346205.1"/>
    </source>
</evidence>
<dbReference type="AlphaFoldDB" id="A0AAD7A033"/>
<dbReference type="Proteomes" id="UP001218218">
    <property type="component" value="Unassembled WGS sequence"/>
</dbReference>
<proteinExistence type="predicted"/>
<accession>A0AAD7A033</accession>
<sequence>MSWTPCERRVLLPDYLQRTRHRTNRVTPATQPHRKVDLAIVEADRQGKECAQLSSANDDEQHFEGYTNTYIVLPGLVYGAPRGILAQANVQNPMNFAITACIKASFERKAAGIVGKGKNIISHVDVTEVADWVETLYNSIARNHAEYGRDGYYFVAHGDIEFERSLRSPRDGQAFLRSFFGDNGRCDPQRSHALGWKPLKTTEDLLAAVREEVEQWKM</sequence>
<comment type="caution">
    <text evidence="1">The sequence shown here is derived from an EMBL/GenBank/DDBJ whole genome shotgun (WGS) entry which is preliminary data.</text>
</comment>
<organism evidence="1 2">
    <name type="scientific">Mycena albidolilacea</name>
    <dbReference type="NCBI Taxonomy" id="1033008"/>
    <lineage>
        <taxon>Eukaryota</taxon>
        <taxon>Fungi</taxon>
        <taxon>Dikarya</taxon>
        <taxon>Basidiomycota</taxon>
        <taxon>Agaricomycotina</taxon>
        <taxon>Agaricomycetes</taxon>
        <taxon>Agaricomycetidae</taxon>
        <taxon>Agaricales</taxon>
        <taxon>Marasmiineae</taxon>
        <taxon>Mycenaceae</taxon>
        <taxon>Mycena</taxon>
    </lineage>
</organism>